<evidence type="ECO:0000313" key="3">
    <source>
        <dbReference type="EMBL" id="PXV86913.1"/>
    </source>
</evidence>
<proteinExistence type="predicted"/>
<dbReference type="PROSITE" id="PS51746">
    <property type="entry name" value="PPM_2"/>
    <property type="match status" value="1"/>
</dbReference>
<dbReference type="Proteomes" id="UP000247523">
    <property type="component" value="Unassembled WGS sequence"/>
</dbReference>
<reference evidence="3 6" key="2">
    <citation type="submission" date="2018-05" db="EMBL/GenBank/DDBJ databases">
        <title>Genomic Encyclopedia of Type Strains, Phase IV (KMG-IV): sequencing the most valuable type-strain genomes for metagenomic binning, comparative biology and taxonomic classification.</title>
        <authorList>
            <person name="Goeker M."/>
        </authorList>
    </citation>
    <scope>NUCLEOTIDE SEQUENCE [LARGE SCALE GENOMIC DNA]</scope>
    <source>
        <strain evidence="3 6">DSM 28816</strain>
    </source>
</reference>
<dbReference type="InterPro" id="IPR036457">
    <property type="entry name" value="PPM-type-like_dom_sf"/>
</dbReference>
<dbReference type="EMBL" id="QICS01000011">
    <property type="protein sequence ID" value="PXV86913.1"/>
    <property type="molecule type" value="Genomic_DNA"/>
</dbReference>
<accession>A0A255I975</accession>
<comment type="caution">
    <text evidence="4">The sequence shown here is derived from an EMBL/GenBank/DDBJ whole genome shotgun (WGS) entry which is preliminary data.</text>
</comment>
<organism evidence="4 5">
    <name type="scientific">Lachnotalea glycerini</name>
    <dbReference type="NCBI Taxonomy" id="1763509"/>
    <lineage>
        <taxon>Bacteria</taxon>
        <taxon>Bacillati</taxon>
        <taxon>Bacillota</taxon>
        <taxon>Clostridia</taxon>
        <taxon>Lachnospirales</taxon>
        <taxon>Lachnospiraceae</taxon>
        <taxon>Lachnotalea</taxon>
    </lineage>
</organism>
<dbReference type="SUPFAM" id="SSF81606">
    <property type="entry name" value="PP2C-like"/>
    <property type="match status" value="1"/>
</dbReference>
<evidence type="ECO:0000313" key="4">
    <source>
        <dbReference type="EMBL" id="RDY30433.1"/>
    </source>
</evidence>
<keyword evidence="1" id="KW-1133">Transmembrane helix</keyword>
<dbReference type="SMART" id="SM00331">
    <property type="entry name" value="PP2C_SIG"/>
    <property type="match status" value="1"/>
</dbReference>
<name>A0A255I975_9FIRM</name>
<dbReference type="CDD" id="cd00143">
    <property type="entry name" value="PP2Cc"/>
    <property type="match status" value="1"/>
</dbReference>
<dbReference type="AlphaFoldDB" id="A0A255I975"/>
<dbReference type="OrthoDB" id="9801841at2"/>
<evidence type="ECO:0000259" key="2">
    <source>
        <dbReference type="PROSITE" id="PS51746"/>
    </source>
</evidence>
<sequence length="278" mass="31161">MVISYYIIGVLVLVIILLELAKLFIKSKEPNAQDDWGYCMTIGTCEVQEDLGEVAVTSQGAMAVLSDGMGRAYGGRIASKIAVNTFVDIFEDYNAFHNPQYYFRKAFHSANKEILKALDGEERGAAGVSCALLRKGFLYYAVAGNVKICVYREKSLVPVSAGHTVAVLAEQRFYEGKLSRQEAVELLENHRLYNYLGRDGFKDIELFDAPIRLKSNDIVVLMSDGIYELLGYKEVERVLEKQESCQQMAFEIIELVNQNKSESKDNASIILLRVRNGV</sequence>
<gene>
    <name evidence="3" type="ORF">C8E03_111113</name>
    <name evidence="4" type="ORF">CG710_014645</name>
</gene>
<evidence type="ECO:0000313" key="6">
    <source>
        <dbReference type="Proteomes" id="UP000247523"/>
    </source>
</evidence>
<dbReference type="Pfam" id="PF13672">
    <property type="entry name" value="PP2C_2"/>
    <property type="match status" value="1"/>
</dbReference>
<reference evidence="4 5" key="1">
    <citation type="journal article" date="2017" name="Genome Announc.">
        <title>Draft Genome Sequence of a Sporulating and Motile Strain of Lachnotalea glycerini Isolated from Water in Quebec City, Canada.</title>
        <authorList>
            <person name="Maheux A.F."/>
            <person name="Boudreau D.K."/>
            <person name="Berube E."/>
            <person name="Boissinot M."/>
            <person name="Raymond F."/>
            <person name="Brodeur S."/>
            <person name="Corbeil J."/>
            <person name="Isabel S."/>
            <person name="Omar R.F."/>
            <person name="Bergeron M.G."/>
        </authorList>
    </citation>
    <scope>NUCLEOTIDE SEQUENCE [LARGE SCALE GENOMIC DNA]</scope>
    <source>
        <strain evidence="4 5">CCRI-19302</strain>
    </source>
</reference>
<dbReference type="RefSeq" id="WP_094378431.1">
    <property type="nucleotide sequence ID" value="NZ_NOKA02000037.1"/>
</dbReference>
<feature type="transmembrane region" description="Helical" evidence="1">
    <location>
        <begin position="6"/>
        <end position="25"/>
    </location>
</feature>
<evidence type="ECO:0000313" key="5">
    <source>
        <dbReference type="Proteomes" id="UP000216411"/>
    </source>
</evidence>
<keyword evidence="1" id="KW-0812">Transmembrane</keyword>
<protein>
    <submittedName>
        <fullName evidence="3">Serine/threonine protein phosphatase PrpC</fullName>
    </submittedName>
    <submittedName>
        <fullName evidence="4">Serine/threonine-protein phosphatase</fullName>
    </submittedName>
</protein>
<keyword evidence="1" id="KW-0472">Membrane</keyword>
<reference evidence="4" key="3">
    <citation type="submission" date="2018-07" db="EMBL/GenBank/DDBJ databases">
        <authorList>
            <person name="Quirk P.G."/>
            <person name="Krulwich T.A."/>
        </authorList>
    </citation>
    <scope>NUCLEOTIDE SEQUENCE</scope>
    <source>
        <strain evidence="4">CCRI-19302</strain>
    </source>
</reference>
<evidence type="ECO:0000256" key="1">
    <source>
        <dbReference type="SAM" id="Phobius"/>
    </source>
</evidence>
<dbReference type="InterPro" id="IPR001932">
    <property type="entry name" value="PPM-type_phosphatase-like_dom"/>
</dbReference>
<dbReference type="Proteomes" id="UP000216411">
    <property type="component" value="Unassembled WGS sequence"/>
</dbReference>
<keyword evidence="5" id="KW-1185">Reference proteome</keyword>
<dbReference type="SMART" id="SM00332">
    <property type="entry name" value="PP2Cc"/>
    <property type="match status" value="1"/>
</dbReference>
<dbReference type="EMBL" id="NOKA02000037">
    <property type="protein sequence ID" value="RDY30433.1"/>
    <property type="molecule type" value="Genomic_DNA"/>
</dbReference>
<dbReference type="Gene3D" id="3.60.40.10">
    <property type="entry name" value="PPM-type phosphatase domain"/>
    <property type="match status" value="1"/>
</dbReference>
<feature type="domain" description="PPM-type phosphatase" evidence="2">
    <location>
        <begin position="35"/>
        <end position="274"/>
    </location>
</feature>